<evidence type="ECO:0000313" key="5">
    <source>
        <dbReference type="Proteomes" id="UP001314205"/>
    </source>
</evidence>
<evidence type="ECO:0000259" key="3">
    <source>
        <dbReference type="PROSITE" id="PS51029"/>
    </source>
</evidence>
<accession>A0AAV1LPF4</accession>
<dbReference type="PANTHER" id="PTHR21505:SF8">
    <property type="entry name" value="DPT-YFP REPRESSOR BY OVEREXPRESSION, ISOFORM D-RELATED"/>
    <property type="match status" value="1"/>
</dbReference>
<reference evidence="4 5" key="1">
    <citation type="submission" date="2023-11" db="EMBL/GenBank/DDBJ databases">
        <authorList>
            <person name="Hedman E."/>
            <person name="Englund M."/>
            <person name="Stromberg M."/>
            <person name="Nyberg Akerstrom W."/>
            <person name="Nylinder S."/>
            <person name="Jareborg N."/>
            <person name="Kallberg Y."/>
            <person name="Kronander E."/>
        </authorList>
    </citation>
    <scope>NUCLEOTIDE SEQUENCE [LARGE SCALE GENOMIC DNA]</scope>
</reference>
<proteinExistence type="predicted"/>
<organism evidence="4 5">
    <name type="scientific">Parnassius mnemosyne</name>
    <name type="common">clouded apollo</name>
    <dbReference type="NCBI Taxonomy" id="213953"/>
    <lineage>
        <taxon>Eukaryota</taxon>
        <taxon>Metazoa</taxon>
        <taxon>Ecdysozoa</taxon>
        <taxon>Arthropoda</taxon>
        <taxon>Hexapoda</taxon>
        <taxon>Insecta</taxon>
        <taxon>Pterygota</taxon>
        <taxon>Neoptera</taxon>
        <taxon>Endopterygota</taxon>
        <taxon>Lepidoptera</taxon>
        <taxon>Glossata</taxon>
        <taxon>Ditrysia</taxon>
        <taxon>Papilionoidea</taxon>
        <taxon>Papilionidae</taxon>
        <taxon>Parnassiinae</taxon>
        <taxon>Parnassini</taxon>
        <taxon>Parnassius</taxon>
        <taxon>Driopa</taxon>
    </lineage>
</organism>
<dbReference type="PANTHER" id="PTHR21505">
    <property type="entry name" value="MADF DOMAIN-CONTAINING PROTEIN-RELATED"/>
    <property type="match status" value="1"/>
</dbReference>
<feature type="domain" description="MADF" evidence="3">
    <location>
        <begin position="14"/>
        <end position="112"/>
    </location>
</feature>
<feature type="region of interest" description="Disordered" evidence="2">
    <location>
        <begin position="117"/>
        <end position="180"/>
    </location>
</feature>
<gene>
    <name evidence="4" type="ORF">PARMNEM_LOCUS16554</name>
</gene>
<name>A0AAV1LPF4_9NEOP</name>
<dbReference type="AlphaFoldDB" id="A0AAV1LPF4"/>
<feature type="coiled-coil region" evidence="1">
    <location>
        <begin position="59"/>
        <end position="86"/>
    </location>
</feature>
<evidence type="ECO:0000256" key="2">
    <source>
        <dbReference type="SAM" id="MobiDB-lite"/>
    </source>
</evidence>
<feature type="compositionally biased region" description="Acidic residues" evidence="2">
    <location>
        <begin position="122"/>
        <end position="139"/>
    </location>
</feature>
<keyword evidence="1" id="KW-0175">Coiled coil</keyword>
<dbReference type="EMBL" id="CAVLGL010000094">
    <property type="protein sequence ID" value="CAK1597311.1"/>
    <property type="molecule type" value="Genomic_DNA"/>
</dbReference>
<dbReference type="InterPro" id="IPR006578">
    <property type="entry name" value="MADF-dom"/>
</dbReference>
<dbReference type="Proteomes" id="UP001314205">
    <property type="component" value="Unassembled WGS sequence"/>
</dbReference>
<keyword evidence="5" id="KW-1185">Reference proteome</keyword>
<dbReference type="Pfam" id="PF10545">
    <property type="entry name" value="MADF_DNA_bdg"/>
    <property type="match status" value="1"/>
</dbReference>
<evidence type="ECO:0000256" key="1">
    <source>
        <dbReference type="SAM" id="Coils"/>
    </source>
</evidence>
<sequence length="377" mass="43516">MSQNTARYREVLCDFINIYRNEPCLWQIKNKLYHSRDKRNAALDKLVAKYKEVEESADRETVLKKINSLRTNYKKEKKKVENSKRSGAGADVIFEPKLWYFKELIFLDDQIDPRTSCSNINDEVEDLRDERDEEEESTDAEINQDNSLQTQLNEQNVTDDNTSSNKTSRPTPRKKNDRDLINSVLQSVNDHFKRPRDEIKQEDRHDIYCKSIASKLRDLPRKQRMLAEKLINEVLFEAEWGNLTLDFKLINIGHTDNRYSPSSSTNFSAAYQYSPPGHSLHQTIQNSIPSSNIQHQTIPTPSSPNMQRPTTPSYQVLYSNNSSYTNSNPIISQNMQNQMNPSPIPSQSLPIQNDDPPTVLLSIPENSAASFITNFRI</sequence>
<feature type="compositionally biased region" description="Polar residues" evidence="2">
    <location>
        <begin position="143"/>
        <end position="170"/>
    </location>
</feature>
<protein>
    <recommendedName>
        <fullName evidence="3">MADF domain-containing protein</fullName>
    </recommendedName>
</protein>
<dbReference type="SMART" id="SM00595">
    <property type="entry name" value="MADF"/>
    <property type="match status" value="1"/>
</dbReference>
<comment type="caution">
    <text evidence="4">The sequence shown here is derived from an EMBL/GenBank/DDBJ whole genome shotgun (WGS) entry which is preliminary data.</text>
</comment>
<dbReference type="PROSITE" id="PS51029">
    <property type="entry name" value="MADF"/>
    <property type="match status" value="1"/>
</dbReference>
<evidence type="ECO:0000313" key="4">
    <source>
        <dbReference type="EMBL" id="CAK1597311.1"/>
    </source>
</evidence>